<sequence>MYAKEEVGESRAHVVYNGNASRINEIGLQLYQVSEYDFGEGLPYAPVDWPNAGDKWGWREGKRETSLGCALRVYMTGTIGGSINLDAQYLCRYCDSRMDLVPHALKLLNTCTSVASHADIVKILNVGICILRGSQKRSGKELMHRIESIKAKASQSPRFWYNGLSIFLNSGSV</sequence>
<dbReference type="Proteomes" id="UP001234989">
    <property type="component" value="Chromosome 9"/>
</dbReference>
<dbReference type="GO" id="GO:0005634">
    <property type="term" value="C:nucleus"/>
    <property type="evidence" value="ECO:0007669"/>
    <property type="project" value="UniProtKB-SubCell"/>
</dbReference>
<evidence type="ECO:0000313" key="2">
    <source>
        <dbReference type="EMBL" id="WMV46952.1"/>
    </source>
</evidence>
<name>A0AAF0ZPC3_SOLVR</name>
<feature type="domain" description="DUF7081" evidence="1">
    <location>
        <begin position="33"/>
        <end position="75"/>
    </location>
</feature>
<dbReference type="PANTHER" id="PTHR33345:SF2">
    <property type="entry name" value="OBERON-LIKE PHD FINGER DOMAIN-CONTAINING PROTEIN"/>
    <property type="match status" value="1"/>
</dbReference>
<dbReference type="AlphaFoldDB" id="A0AAF0ZPC3"/>
<evidence type="ECO:0000313" key="3">
    <source>
        <dbReference type="Proteomes" id="UP001234989"/>
    </source>
</evidence>
<dbReference type="GO" id="GO:0008270">
    <property type="term" value="F:zinc ion binding"/>
    <property type="evidence" value="ECO:0007669"/>
    <property type="project" value="UniProtKB-KW"/>
</dbReference>
<organism evidence="2 3">
    <name type="scientific">Solanum verrucosum</name>
    <dbReference type="NCBI Taxonomy" id="315347"/>
    <lineage>
        <taxon>Eukaryota</taxon>
        <taxon>Viridiplantae</taxon>
        <taxon>Streptophyta</taxon>
        <taxon>Embryophyta</taxon>
        <taxon>Tracheophyta</taxon>
        <taxon>Spermatophyta</taxon>
        <taxon>Magnoliopsida</taxon>
        <taxon>eudicotyledons</taxon>
        <taxon>Gunneridae</taxon>
        <taxon>Pentapetalae</taxon>
        <taxon>asterids</taxon>
        <taxon>lamiids</taxon>
        <taxon>Solanales</taxon>
        <taxon>Solanaceae</taxon>
        <taxon>Solanoideae</taxon>
        <taxon>Solaneae</taxon>
        <taxon>Solanum</taxon>
    </lineage>
</organism>
<keyword evidence="3" id="KW-1185">Reference proteome</keyword>
<dbReference type="PANTHER" id="PTHR33345">
    <property type="entry name" value="ADAPTER PROTEIN, PUTATIVE-RELATED"/>
    <property type="match status" value="1"/>
</dbReference>
<gene>
    <name evidence="2" type="ORF">MTR67_040337</name>
</gene>
<dbReference type="InterPro" id="IPR055508">
    <property type="entry name" value="DUF7081"/>
</dbReference>
<accession>A0AAF0ZPC3</accession>
<proteinExistence type="predicted"/>
<dbReference type="EMBL" id="CP133620">
    <property type="protein sequence ID" value="WMV46952.1"/>
    <property type="molecule type" value="Genomic_DNA"/>
</dbReference>
<evidence type="ECO:0000259" key="1">
    <source>
        <dbReference type="Pfam" id="PF23299"/>
    </source>
</evidence>
<dbReference type="Pfam" id="PF23299">
    <property type="entry name" value="DUF7081"/>
    <property type="match status" value="1"/>
</dbReference>
<reference evidence="2" key="1">
    <citation type="submission" date="2023-08" db="EMBL/GenBank/DDBJ databases">
        <title>A de novo genome assembly of Solanum verrucosum Schlechtendal, a Mexican diploid species geographically isolated from the other diploid A-genome species in potato relatives.</title>
        <authorList>
            <person name="Hosaka K."/>
        </authorList>
    </citation>
    <scope>NUCLEOTIDE SEQUENCE</scope>
    <source>
        <tissue evidence="2">Young leaves</tissue>
    </source>
</reference>
<protein>
    <recommendedName>
        <fullName evidence="1">DUF7081 domain-containing protein</fullName>
    </recommendedName>
</protein>